<evidence type="ECO:0000313" key="2">
    <source>
        <dbReference type="Proteomes" id="UP001159363"/>
    </source>
</evidence>
<proteinExistence type="predicted"/>
<reference evidence="1 2" key="1">
    <citation type="submission" date="2023-02" db="EMBL/GenBank/DDBJ databases">
        <title>LHISI_Scaffold_Assembly.</title>
        <authorList>
            <person name="Stuart O.P."/>
            <person name="Cleave R."/>
            <person name="Magrath M.J.L."/>
            <person name="Mikheyev A.S."/>
        </authorList>
    </citation>
    <scope>NUCLEOTIDE SEQUENCE [LARGE SCALE GENOMIC DNA]</scope>
    <source>
        <strain evidence="1">Daus_M_001</strain>
        <tissue evidence="1">Leg muscle</tissue>
    </source>
</reference>
<sequence>MLKCYINFVSVKNRTKAIFNRYKPNYNVKSSKYLGYRESKAYNAVVEDKPYENYVEIEKLK</sequence>
<dbReference type="Proteomes" id="UP001159363">
    <property type="component" value="Chromosome 2"/>
</dbReference>
<name>A0ABQ9I826_9NEOP</name>
<comment type="caution">
    <text evidence="1">The sequence shown here is derived from an EMBL/GenBank/DDBJ whole genome shotgun (WGS) entry which is preliminary data.</text>
</comment>
<dbReference type="EMBL" id="JARBHB010000002">
    <property type="protein sequence ID" value="KAJ8892491.1"/>
    <property type="molecule type" value="Genomic_DNA"/>
</dbReference>
<gene>
    <name evidence="1" type="ORF">PR048_005071</name>
</gene>
<protein>
    <submittedName>
        <fullName evidence="1">Uncharacterized protein</fullName>
    </submittedName>
</protein>
<organism evidence="1 2">
    <name type="scientific">Dryococelus australis</name>
    <dbReference type="NCBI Taxonomy" id="614101"/>
    <lineage>
        <taxon>Eukaryota</taxon>
        <taxon>Metazoa</taxon>
        <taxon>Ecdysozoa</taxon>
        <taxon>Arthropoda</taxon>
        <taxon>Hexapoda</taxon>
        <taxon>Insecta</taxon>
        <taxon>Pterygota</taxon>
        <taxon>Neoptera</taxon>
        <taxon>Polyneoptera</taxon>
        <taxon>Phasmatodea</taxon>
        <taxon>Verophasmatodea</taxon>
        <taxon>Anareolatae</taxon>
        <taxon>Phasmatidae</taxon>
        <taxon>Eurycanthinae</taxon>
        <taxon>Dryococelus</taxon>
    </lineage>
</organism>
<accession>A0ABQ9I826</accession>
<evidence type="ECO:0000313" key="1">
    <source>
        <dbReference type="EMBL" id="KAJ8892491.1"/>
    </source>
</evidence>
<keyword evidence="2" id="KW-1185">Reference proteome</keyword>